<sequence length="200" mass="23110">MNALLRTLAVLLSVVTMLSSASALAAQGGPPSGGQQGKGGRPGRDEMMQREHLERRFQERLDEVVKQRLNLSDEMHAKLREVASRTEESRRQLRRDEMTVRIALRRELMAGDKASEAKVGELLDQMPGLERRRLDLMEREQKELAKFLSPIQRVRYFGLQEELRRGMQEMQRRRMGMDDSSKTKVPRDSEVPRKREPGDR</sequence>
<dbReference type="RefSeq" id="WP_012683182.1">
    <property type="nucleotide sequence ID" value="NC_012489.1"/>
</dbReference>
<dbReference type="eggNOG" id="ENOG502ZV24">
    <property type="taxonomic scope" value="Bacteria"/>
</dbReference>
<dbReference type="OrthoDB" id="9957417at2"/>
<dbReference type="HOGENOM" id="CLU_1364565_0_0_0"/>
<dbReference type="Gene3D" id="1.20.120.1490">
    <property type="match status" value="1"/>
</dbReference>
<feature type="region of interest" description="Disordered" evidence="1">
    <location>
        <begin position="167"/>
        <end position="200"/>
    </location>
</feature>
<evidence type="ECO:0000313" key="4">
    <source>
        <dbReference type="Proteomes" id="UP000002209"/>
    </source>
</evidence>
<evidence type="ECO:0000256" key="2">
    <source>
        <dbReference type="SAM" id="SignalP"/>
    </source>
</evidence>
<accession>C1A925</accession>
<reference evidence="4" key="1">
    <citation type="submission" date="2006-03" db="EMBL/GenBank/DDBJ databases">
        <title>Complete genome sequence of Gemmatimonas aurantiaca T-27 that represents a novel phylum Gemmatimonadetes.</title>
        <authorList>
            <person name="Takasaki K."/>
            <person name="Ichikawa N."/>
            <person name="Miura H."/>
            <person name="Matsushita S."/>
            <person name="Watanabe Y."/>
            <person name="Oguchi A."/>
            <person name="Ankai A."/>
            <person name="Yashiro I."/>
            <person name="Takahashi M."/>
            <person name="Terui Y."/>
            <person name="Fukui S."/>
            <person name="Yokoyama H."/>
            <person name="Tanikawa S."/>
            <person name="Hanada S."/>
            <person name="Kamagata Y."/>
            <person name="Fujita N."/>
        </authorList>
    </citation>
    <scope>NUCLEOTIDE SEQUENCE [LARGE SCALE GENOMIC DNA]</scope>
    <source>
        <strain evidence="4">T-27 / DSM 14586 / JCM 11422 / NBRC 100505</strain>
    </source>
</reference>
<dbReference type="AlphaFoldDB" id="C1A925"/>
<keyword evidence="2" id="KW-0732">Signal</keyword>
<proteinExistence type="predicted"/>
<dbReference type="EMBL" id="AP009153">
    <property type="protein sequence ID" value="BAH38735.1"/>
    <property type="molecule type" value="Genomic_DNA"/>
</dbReference>
<evidence type="ECO:0000256" key="1">
    <source>
        <dbReference type="SAM" id="MobiDB-lite"/>
    </source>
</evidence>
<dbReference type="STRING" id="379066.GAU_1693"/>
<organism evidence="3 4">
    <name type="scientific">Gemmatimonas aurantiaca (strain DSM 14586 / JCM 11422 / NBRC 100505 / T-27)</name>
    <dbReference type="NCBI Taxonomy" id="379066"/>
    <lineage>
        <taxon>Bacteria</taxon>
        <taxon>Pseudomonadati</taxon>
        <taxon>Gemmatimonadota</taxon>
        <taxon>Gemmatimonadia</taxon>
        <taxon>Gemmatimonadales</taxon>
        <taxon>Gemmatimonadaceae</taxon>
        <taxon>Gemmatimonas</taxon>
    </lineage>
</organism>
<evidence type="ECO:0008006" key="5">
    <source>
        <dbReference type="Google" id="ProtNLM"/>
    </source>
</evidence>
<evidence type="ECO:0000313" key="3">
    <source>
        <dbReference type="EMBL" id="BAH38735.1"/>
    </source>
</evidence>
<protein>
    <recommendedName>
        <fullName evidence="5">Periplasmic heavy metal sensor</fullName>
    </recommendedName>
</protein>
<dbReference type="Proteomes" id="UP000002209">
    <property type="component" value="Chromosome"/>
</dbReference>
<feature type="compositionally biased region" description="Gly residues" evidence="1">
    <location>
        <begin position="30"/>
        <end position="40"/>
    </location>
</feature>
<dbReference type="KEGG" id="gau:GAU_1693"/>
<name>C1A925_GEMAT</name>
<feature type="signal peptide" evidence="2">
    <location>
        <begin position="1"/>
        <end position="25"/>
    </location>
</feature>
<feature type="chain" id="PRO_5002906431" description="Periplasmic heavy metal sensor" evidence="2">
    <location>
        <begin position="26"/>
        <end position="200"/>
    </location>
</feature>
<gene>
    <name evidence="3" type="ordered locus">GAU_1693</name>
</gene>
<feature type="region of interest" description="Disordered" evidence="1">
    <location>
        <begin position="24"/>
        <end position="45"/>
    </location>
</feature>
<keyword evidence="4" id="KW-1185">Reference proteome</keyword>